<keyword evidence="1" id="KW-0378">Hydrolase</keyword>
<dbReference type="AlphaFoldDB" id="A0A218UF75"/>
<sequence length="241" mass="27264">MLCTLSIPGTMLLEICLHRLLDSGADVMVLSLATWPPEWPLDLVEDPIRLLQDWEEQRIAMFTTPTEPHLILQKDSSRNSDWTATNTLSNRVGESTVPPFAMEKSEAPEHLQYIDDTILWGKMAQEVFEKGGKIIHIVLKVGFAMKQRKVEGPAQEIQLLGVKWQDRHQHIPEEVINNIATMSPLPSKKKTQVFLGNMDFVGMQIPEYSQIVSPLCLVTQKKIISCGVLNNNSILNRLPMQ</sequence>
<comment type="caution">
    <text evidence="3">The sequence shown here is derived from an EMBL/GenBank/DDBJ whole genome shotgun (WGS) entry which is preliminary data.</text>
</comment>
<dbReference type="SUPFAM" id="SSF56672">
    <property type="entry name" value="DNA/RNA polymerases"/>
    <property type="match status" value="1"/>
</dbReference>
<dbReference type="GO" id="GO:0004190">
    <property type="term" value="F:aspartic-type endopeptidase activity"/>
    <property type="evidence" value="ECO:0007669"/>
    <property type="project" value="InterPro"/>
</dbReference>
<name>A0A218UF75_9PASE</name>
<accession>A0A218UF75</accession>
<dbReference type="InterPro" id="IPR051320">
    <property type="entry name" value="Viral_Replic_Matur_Polypro"/>
</dbReference>
<protein>
    <recommendedName>
        <fullName evidence="2">Peptidase A2 domain-containing protein</fullName>
    </recommendedName>
</protein>
<feature type="domain" description="Peptidase A2" evidence="2">
    <location>
        <begin position="17"/>
        <end position="40"/>
    </location>
</feature>
<evidence type="ECO:0000259" key="2">
    <source>
        <dbReference type="PROSITE" id="PS50175"/>
    </source>
</evidence>
<evidence type="ECO:0000256" key="1">
    <source>
        <dbReference type="ARBA" id="ARBA00022801"/>
    </source>
</evidence>
<keyword evidence="4" id="KW-1185">Reference proteome</keyword>
<organism evidence="3 4">
    <name type="scientific">Lonchura striata</name>
    <name type="common">white-rumped munia</name>
    <dbReference type="NCBI Taxonomy" id="40157"/>
    <lineage>
        <taxon>Eukaryota</taxon>
        <taxon>Metazoa</taxon>
        <taxon>Chordata</taxon>
        <taxon>Craniata</taxon>
        <taxon>Vertebrata</taxon>
        <taxon>Euteleostomi</taxon>
        <taxon>Archelosauria</taxon>
        <taxon>Archosauria</taxon>
        <taxon>Dinosauria</taxon>
        <taxon>Saurischia</taxon>
        <taxon>Theropoda</taxon>
        <taxon>Coelurosauria</taxon>
        <taxon>Aves</taxon>
        <taxon>Neognathae</taxon>
        <taxon>Neoaves</taxon>
        <taxon>Telluraves</taxon>
        <taxon>Australaves</taxon>
        <taxon>Passeriformes</taxon>
        <taxon>Passeroidea</taxon>
        <taxon>Estrildidae</taxon>
        <taxon>Estrildinae</taxon>
        <taxon>Lonchura</taxon>
    </lineage>
</organism>
<dbReference type="PANTHER" id="PTHR33064">
    <property type="entry name" value="POL PROTEIN"/>
    <property type="match status" value="1"/>
</dbReference>
<dbReference type="InterPro" id="IPR001995">
    <property type="entry name" value="Peptidase_A2_cat"/>
</dbReference>
<dbReference type="InterPro" id="IPR043502">
    <property type="entry name" value="DNA/RNA_pol_sf"/>
</dbReference>
<dbReference type="InterPro" id="IPR021109">
    <property type="entry name" value="Peptidase_aspartic_dom_sf"/>
</dbReference>
<dbReference type="PROSITE" id="PS50175">
    <property type="entry name" value="ASP_PROT_RETROV"/>
    <property type="match status" value="1"/>
</dbReference>
<reference evidence="3 4" key="1">
    <citation type="submission" date="2017-05" db="EMBL/GenBank/DDBJ databases">
        <title>Genome of assembly of the Bengalese finch, Lonchura striata domestica.</title>
        <authorList>
            <person name="Colquitt B.M."/>
            <person name="Brainard M.S."/>
        </authorList>
    </citation>
    <scope>NUCLEOTIDE SEQUENCE [LARGE SCALE GENOMIC DNA]</scope>
    <source>
        <strain evidence="3">White83orange57</strain>
    </source>
</reference>
<dbReference type="GO" id="GO:0006508">
    <property type="term" value="P:proteolysis"/>
    <property type="evidence" value="ECO:0007669"/>
    <property type="project" value="InterPro"/>
</dbReference>
<proteinExistence type="predicted"/>
<dbReference type="Proteomes" id="UP000197619">
    <property type="component" value="Unassembled WGS sequence"/>
</dbReference>
<evidence type="ECO:0000313" key="3">
    <source>
        <dbReference type="EMBL" id="OWK52404.1"/>
    </source>
</evidence>
<evidence type="ECO:0000313" key="4">
    <source>
        <dbReference type="Proteomes" id="UP000197619"/>
    </source>
</evidence>
<dbReference type="PANTHER" id="PTHR33064:SF29">
    <property type="entry name" value="PEPTIDASE A2 DOMAIN-CONTAINING PROTEIN-RELATED"/>
    <property type="match status" value="1"/>
</dbReference>
<gene>
    <name evidence="3" type="ORF">RLOC_00006136</name>
</gene>
<dbReference type="Gene3D" id="2.40.70.10">
    <property type="entry name" value="Acid Proteases"/>
    <property type="match status" value="1"/>
</dbReference>
<dbReference type="EMBL" id="MUZQ01000349">
    <property type="protein sequence ID" value="OWK52404.1"/>
    <property type="molecule type" value="Genomic_DNA"/>
</dbReference>